<dbReference type="AlphaFoldDB" id="C9MLH0"/>
<protein>
    <submittedName>
        <fullName evidence="2">Uncharacterized protein</fullName>
    </submittedName>
</protein>
<dbReference type="HOGENOM" id="CLU_213904_0_0_10"/>
<proteinExistence type="predicted"/>
<name>C9MLH0_9BACT</name>
<evidence type="ECO:0000256" key="1">
    <source>
        <dbReference type="SAM" id="MobiDB-lite"/>
    </source>
</evidence>
<reference evidence="2 3" key="1">
    <citation type="submission" date="2009-09" db="EMBL/GenBank/DDBJ databases">
        <authorList>
            <person name="Weinstock G."/>
            <person name="Sodergren E."/>
            <person name="Clifton S."/>
            <person name="Fulton L."/>
            <person name="Fulton B."/>
            <person name="Courtney L."/>
            <person name="Fronick C."/>
            <person name="Harrison M."/>
            <person name="Strong C."/>
            <person name="Farmer C."/>
            <person name="Delahaunty K."/>
            <person name="Markovic C."/>
            <person name="Hall O."/>
            <person name="Minx P."/>
            <person name="Tomlinson C."/>
            <person name="Mitreva M."/>
            <person name="Nelson J."/>
            <person name="Hou S."/>
            <person name="Wollam A."/>
            <person name="Pepin K.H."/>
            <person name="Johnson M."/>
            <person name="Bhonagiri V."/>
            <person name="Nash W.E."/>
            <person name="Warren W."/>
            <person name="Chinwalla A."/>
            <person name="Mardis E.R."/>
            <person name="Wilson R.K."/>
        </authorList>
    </citation>
    <scope>NUCLEOTIDE SEQUENCE [LARGE SCALE GENOMIC DNA]</scope>
    <source>
        <strain evidence="2 3">F0319</strain>
    </source>
</reference>
<comment type="caution">
    <text evidence="2">The sequence shown here is derived from an EMBL/GenBank/DDBJ whole genome shotgun (WGS) entry which is preliminary data.</text>
</comment>
<accession>C9MLH0</accession>
<dbReference type="EMBL" id="ACVA01000013">
    <property type="protein sequence ID" value="EEX19504.1"/>
    <property type="molecule type" value="Genomic_DNA"/>
</dbReference>
<feature type="compositionally biased region" description="Polar residues" evidence="1">
    <location>
        <begin position="35"/>
        <end position="46"/>
    </location>
</feature>
<keyword evidence="3" id="KW-1185">Reference proteome</keyword>
<dbReference type="STRING" id="649761.HMPREF0973_00445"/>
<sequence>MPSSLQGNALFNAKRAFLYLKNMPTCRDRRPRLSAKTQQIKASPSPSKGGDVT</sequence>
<organism evidence="2 3">
    <name type="scientific">Prevotella veroralis F0319</name>
    <dbReference type="NCBI Taxonomy" id="649761"/>
    <lineage>
        <taxon>Bacteria</taxon>
        <taxon>Pseudomonadati</taxon>
        <taxon>Bacteroidota</taxon>
        <taxon>Bacteroidia</taxon>
        <taxon>Bacteroidales</taxon>
        <taxon>Prevotellaceae</taxon>
        <taxon>Prevotella</taxon>
    </lineage>
</organism>
<evidence type="ECO:0000313" key="3">
    <source>
        <dbReference type="Proteomes" id="UP000003327"/>
    </source>
</evidence>
<gene>
    <name evidence="2" type="ORF">HMPREF0973_00445</name>
</gene>
<feature type="region of interest" description="Disordered" evidence="1">
    <location>
        <begin position="28"/>
        <end position="53"/>
    </location>
</feature>
<dbReference type="Proteomes" id="UP000003327">
    <property type="component" value="Unassembled WGS sequence"/>
</dbReference>
<evidence type="ECO:0000313" key="2">
    <source>
        <dbReference type="EMBL" id="EEX19504.1"/>
    </source>
</evidence>